<evidence type="ECO:0000313" key="3">
    <source>
        <dbReference type="Proteomes" id="UP000007575"/>
    </source>
</evidence>
<dbReference type="HOGENOM" id="CLU_011276_9_1_0"/>
<dbReference type="PANTHER" id="PTHR40082:SF1">
    <property type="entry name" value="BLR5956 PROTEIN"/>
    <property type="match status" value="1"/>
</dbReference>
<dbReference type="PANTHER" id="PTHR40082">
    <property type="entry name" value="BLR5956 PROTEIN"/>
    <property type="match status" value="1"/>
</dbReference>
<dbReference type="KEGG" id="dgo:DGo_PA0075"/>
<dbReference type="OrthoDB" id="213853at2"/>
<dbReference type="Proteomes" id="UP000007575">
    <property type="component" value="Plasmid P1"/>
</dbReference>
<dbReference type="RefSeq" id="WP_014695479.1">
    <property type="nucleotide sequence ID" value="NC_017805.1"/>
</dbReference>
<dbReference type="GO" id="GO:0004852">
    <property type="term" value="F:uroporphyrinogen-III synthase activity"/>
    <property type="evidence" value="ECO:0007669"/>
    <property type="project" value="InterPro"/>
</dbReference>
<evidence type="ECO:0000313" key="2">
    <source>
        <dbReference type="EMBL" id="AFD26961.1"/>
    </source>
</evidence>
<dbReference type="InterPro" id="IPR036108">
    <property type="entry name" value="4pyrrol_syn_uPrphyn_synt_sf"/>
</dbReference>
<accession>H8H0U2</accession>
<geneLocation type="plasmid" evidence="2 3">
    <name>P1</name>
</geneLocation>
<dbReference type="CDD" id="cd06578">
    <property type="entry name" value="HemD"/>
    <property type="match status" value="1"/>
</dbReference>
<keyword evidence="2" id="KW-0614">Plasmid</keyword>
<sequence>MEWFEGLQVLSLESRRTEEMERLIRAHGGQAVMAPSMREQKLDLSGALSGFGQALAAGDLHAVVCPGAAATRMFLRELGDSGVLALSGVPLFAGRAARAVLAEAGLHARPLGHDQLGSDWDDIQATLLRVLEPGQHAALLEYGEAMPALTARELSYAGLRLSSLPLYRCAFPTDSAPLAQAVRDCVLGGPDVLLLSSGIQALHFLKYAERMKLLAETRAALSRMVVVSIGPACSEAAADLGIPVHLEASPYKMDALVRLAAAQAPALLRGRLRKTA</sequence>
<dbReference type="InterPro" id="IPR003754">
    <property type="entry name" value="4pyrrol_synth_uPrphyn_synth"/>
</dbReference>
<evidence type="ECO:0000259" key="1">
    <source>
        <dbReference type="Pfam" id="PF02602"/>
    </source>
</evidence>
<dbReference type="GO" id="GO:0006780">
    <property type="term" value="P:uroporphyrinogen III biosynthetic process"/>
    <property type="evidence" value="ECO:0007669"/>
    <property type="project" value="InterPro"/>
</dbReference>
<feature type="domain" description="Tetrapyrrole biosynthesis uroporphyrinogen III synthase" evidence="1">
    <location>
        <begin position="19"/>
        <end position="257"/>
    </location>
</feature>
<protein>
    <submittedName>
        <fullName evidence="2">Uroporphyrinogen III synthase HEM4</fullName>
    </submittedName>
</protein>
<dbReference type="InterPro" id="IPR039793">
    <property type="entry name" value="UROS/Hem4"/>
</dbReference>
<dbReference type="PATRIC" id="fig|745776.4.peg.3113"/>
<dbReference type="SUPFAM" id="SSF69618">
    <property type="entry name" value="HemD-like"/>
    <property type="match status" value="1"/>
</dbReference>
<keyword evidence="3" id="KW-1185">Reference proteome</keyword>
<dbReference type="EMBL" id="CP002192">
    <property type="protein sequence ID" value="AFD26961.1"/>
    <property type="molecule type" value="Genomic_DNA"/>
</dbReference>
<reference evidence="2 3" key="1">
    <citation type="journal article" date="2012" name="PLoS ONE">
        <title>Genome sequence and transcriptome analysis of the radioresistant bacterium Deinococcus gobiensis: insights into the extreme environmental adaptations.</title>
        <authorList>
            <person name="Yuan M."/>
            <person name="Chen M."/>
            <person name="Zhang W."/>
            <person name="Lu W."/>
            <person name="Wang J."/>
            <person name="Yang M."/>
            <person name="Zhao P."/>
            <person name="Tang R."/>
            <person name="Li X."/>
            <person name="Hao Y."/>
            <person name="Zhou Z."/>
            <person name="Zhan Y."/>
            <person name="Yu H."/>
            <person name="Teng C."/>
            <person name="Yan Y."/>
            <person name="Ping S."/>
            <person name="Wang Y."/>
            <person name="Lin M."/>
        </authorList>
    </citation>
    <scope>NUCLEOTIDE SEQUENCE [LARGE SCALE GENOMIC DNA]</scope>
    <source>
        <strain evidence="3">DSM 21396 / JCM 16679 / CGMCC 1.7299 / I-0</strain>
        <plasmid evidence="2">P1</plasmid>
    </source>
</reference>
<proteinExistence type="predicted"/>
<organism evidence="2 3">
    <name type="scientific">Deinococcus gobiensis (strain DSM 21396 / JCM 16679 / CGMCC 1.7299 / I-0)</name>
    <dbReference type="NCBI Taxonomy" id="745776"/>
    <lineage>
        <taxon>Bacteria</taxon>
        <taxon>Thermotogati</taxon>
        <taxon>Deinococcota</taxon>
        <taxon>Deinococci</taxon>
        <taxon>Deinococcales</taxon>
        <taxon>Deinococcaceae</taxon>
        <taxon>Deinococcus</taxon>
    </lineage>
</organism>
<name>H8H0U2_DEIGI</name>
<dbReference type="AlphaFoldDB" id="H8H0U2"/>
<gene>
    <name evidence="2" type="ordered locus">DGo_PA0075</name>
</gene>
<dbReference type="Gene3D" id="3.40.50.10090">
    <property type="match status" value="2"/>
</dbReference>
<dbReference type="Pfam" id="PF02602">
    <property type="entry name" value="HEM4"/>
    <property type="match status" value="1"/>
</dbReference>